<name>A0ABW2AJW0_9MICO</name>
<dbReference type="SUPFAM" id="SSF55781">
    <property type="entry name" value="GAF domain-like"/>
    <property type="match status" value="1"/>
</dbReference>
<evidence type="ECO:0000256" key="2">
    <source>
        <dbReference type="ARBA" id="ARBA00023163"/>
    </source>
</evidence>
<dbReference type="Proteomes" id="UP001596298">
    <property type="component" value="Unassembled WGS sequence"/>
</dbReference>
<dbReference type="SMART" id="SM01012">
    <property type="entry name" value="ANTAR"/>
    <property type="match status" value="1"/>
</dbReference>
<keyword evidence="5" id="KW-1185">Reference proteome</keyword>
<evidence type="ECO:0000259" key="3">
    <source>
        <dbReference type="SMART" id="SM01012"/>
    </source>
</evidence>
<evidence type="ECO:0000313" key="4">
    <source>
        <dbReference type="EMBL" id="MFC6707065.1"/>
    </source>
</evidence>
<evidence type="ECO:0000256" key="1">
    <source>
        <dbReference type="ARBA" id="ARBA00023015"/>
    </source>
</evidence>
<comment type="caution">
    <text evidence="4">The sequence shown here is derived from an EMBL/GenBank/DDBJ whole genome shotgun (WGS) entry which is preliminary data.</text>
</comment>
<dbReference type="Gene3D" id="1.10.10.10">
    <property type="entry name" value="Winged helix-like DNA-binding domain superfamily/Winged helix DNA-binding domain"/>
    <property type="match status" value="1"/>
</dbReference>
<evidence type="ECO:0000313" key="5">
    <source>
        <dbReference type="Proteomes" id="UP001596298"/>
    </source>
</evidence>
<reference evidence="5" key="1">
    <citation type="journal article" date="2019" name="Int. J. Syst. Evol. Microbiol.">
        <title>The Global Catalogue of Microorganisms (GCM) 10K type strain sequencing project: providing services to taxonomists for standard genome sequencing and annotation.</title>
        <authorList>
            <consortium name="The Broad Institute Genomics Platform"/>
            <consortium name="The Broad Institute Genome Sequencing Center for Infectious Disease"/>
            <person name="Wu L."/>
            <person name="Ma J."/>
        </authorList>
    </citation>
    <scope>NUCLEOTIDE SEQUENCE [LARGE SCALE GENOMIC DNA]</scope>
    <source>
        <strain evidence="5">CCUG 58127</strain>
    </source>
</reference>
<proteinExistence type="predicted"/>
<dbReference type="InterPro" id="IPR029016">
    <property type="entry name" value="GAF-like_dom_sf"/>
</dbReference>
<keyword evidence="1" id="KW-0805">Transcription regulation</keyword>
<keyword evidence="2" id="KW-0804">Transcription</keyword>
<accession>A0ABW2AJW0</accession>
<dbReference type="EMBL" id="JBHSWH010000001">
    <property type="protein sequence ID" value="MFC6707065.1"/>
    <property type="molecule type" value="Genomic_DNA"/>
</dbReference>
<dbReference type="InterPro" id="IPR005561">
    <property type="entry name" value="ANTAR"/>
</dbReference>
<dbReference type="Pfam" id="PF13185">
    <property type="entry name" value="GAF_2"/>
    <property type="match status" value="1"/>
</dbReference>
<protein>
    <submittedName>
        <fullName evidence="4">GAF and ANTAR domain-containing protein</fullName>
    </submittedName>
</protein>
<dbReference type="RefSeq" id="WP_382403735.1">
    <property type="nucleotide sequence ID" value="NZ_JBHSWH010000001.1"/>
</dbReference>
<dbReference type="Gene3D" id="3.30.450.40">
    <property type="match status" value="1"/>
</dbReference>
<dbReference type="InterPro" id="IPR036388">
    <property type="entry name" value="WH-like_DNA-bd_sf"/>
</dbReference>
<gene>
    <name evidence="4" type="ORF">ACFQDH_17850</name>
</gene>
<dbReference type="InterPro" id="IPR003018">
    <property type="entry name" value="GAF"/>
</dbReference>
<organism evidence="4 5">
    <name type="scientific">Flexivirga alba</name>
    <dbReference type="NCBI Taxonomy" id="702742"/>
    <lineage>
        <taxon>Bacteria</taxon>
        <taxon>Bacillati</taxon>
        <taxon>Actinomycetota</taxon>
        <taxon>Actinomycetes</taxon>
        <taxon>Micrococcales</taxon>
        <taxon>Dermacoccaceae</taxon>
        <taxon>Flexivirga</taxon>
    </lineage>
</organism>
<sequence length="244" mass="25584">MDDLSRLRATLDAVMRADGDDPTTATTVAEIGSRALPGDGAAITLMSSDTQRHTLTATDEVIIAVEQAQHIVGEGPSLDAFTRARPVLVPDLGHAEWQAAWPGLIDRLARLPVAALFAFPMRLGATVIGIALCYSRAAGELDRDDLAFALGASDILTAALSQVGEKWVLVDGHDGAWLGDGIPGSRVVHQATGMSMVQLGGVPSAIAFARLRAHAFAHGRTLEDVSADIVARRLVLQADDTGPP</sequence>
<feature type="domain" description="ANTAR" evidence="3">
    <location>
        <begin position="152"/>
        <end position="230"/>
    </location>
</feature>